<dbReference type="EMBL" id="KU926705">
    <property type="protein sequence ID" value="ANC57884.1"/>
    <property type="molecule type" value="Genomic_DNA"/>
</dbReference>
<comment type="catalytic activity">
    <reaction evidence="8 9">
        <text>D-gluconate + ATP = 6-phospho-D-gluconate + ADP + H(+)</text>
        <dbReference type="Rhea" id="RHEA:19433"/>
        <dbReference type="ChEBI" id="CHEBI:15378"/>
        <dbReference type="ChEBI" id="CHEBI:18391"/>
        <dbReference type="ChEBI" id="CHEBI:30616"/>
        <dbReference type="ChEBI" id="CHEBI:58759"/>
        <dbReference type="ChEBI" id="CHEBI:456216"/>
        <dbReference type="EC" id="2.7.1.12"/>
    </reaction>
</comment>
<dbReference type="AlphaFoldDB" id="A0A168PH55"/>
<dbReference type="GO" id="GO:0046316">
    <property type="term" value="F:gluconokinase activity"/>
    <property type="evidence" value="ECO:0007669"/>
    <property type="project" value="UniProtKB-EC"/>
</dbReference>
<accession>A0A168PH55</accession>
<proteinExistence type="inferred from homology"/>
<dbReference type="NCBIfam" id="TIGR01313">
    <property type="entry name" value="therm_gnt_kin"/>
    <property type="match status" value="1"/>
</dbReference>
<keyword evidence="6 9" id="KW-0418">Kinase</keyword>
<keyword evidence="7 9" id="KW-0067">ATP-binding</keyword>
<evidence type="ECO:0000256" key="3">
    <source>
        <dbReference type="ARBA" id="ARBA00012054"/>
    </source>
</evidence>
<evidence type="ECO:0000256" key="2">
    <source>
        <dbReference type="ARBA" id="ARBA00008420"/>
    </source>
</evidence>
<evidence type="ECO:0000256" key="5">
    <source>
        <dbReference type="ARBA" id="ARBA00022741"/>
    </source>
</evidence>
<comment type="pathway">
    <text evidence="1">Carbohydrate acid metabolism.</text>
</comment>
<comment type="similarity">
    <text evidence="2 9">Belongs to the gluconokinase GntK/GntV family.</text>
</comment>
<sequence length="174" mass="19309">MVVVMGVSGCGKSTLAQEIANHFNMTFLDADTFHSEEAIKQMSRGIPLTDEQRAPWIERICRQLNHLELQNKSCVLAYSGLKQQHRQLIFGSYPCAAGILLNADQVLIAQRIADRGGHFMSPQLLSSQIASMEPINENCLEHIELLRLSAAESIDNSLLKSIGFIGKRMIKVTS</sequence>
<keyword evidence="4 9" id="KW-0808">Transferase</keyword>
<evidence type="ECO:0000313" key="10">
    <source>
        <dbReference type="EMBL" id="ANC57884.1"/>
    </source>
</evidence>
<organism evidence="10">
    <name type="scientific">Colwellia sp. C1</name>
    <dbReference type="NCBI Taxonomy" id="1737566"/>
    <lineage>
        <taxon>Bacteria</taxon>
        <taxon>Pseudomonadati</taxon>
        <taxon>Pseudomonadota</taxon>
        <taxon>Gammaproteobacteria</taxon>
        <taxon>Alteromonadales</taxon>
        <taxon>Colwelliaceae</taxon>
        <taxon>Colwellia</taxon>
    </lineage>
</organism>
<dbReference type="PANTHER" id="PTHR43442:SF3">
    <property type="entry name" value="GLUCONOKINASE-RELATED"/>
    <property type="match status" value="1"/>
</dbReference>
<dbReference type="Gene3D" id="3.40.50.300">
    <property type="entry name" value="P-loop containing nucleotide triphosphate hydrolases"/>
    <property type="match status" value="1"/>
</dbReference>
<evidence type="ECO:0000256" key="6">
    <source>
        <dbReference type="ARBA" id="ARBA00022777"/>
    </source>
</evidence>
<dbReference type="GO" id="GO:0005975">
    <property type="term" value="P:carbohydrate metabolic process"/>
    <property type="evidence" value="ECO:0007669"/>
    <property type="project" value="InterPro"/>
</dbReference>
<dbReference type="PANTHER" id="PTHR43442">
    <property type="entry name" value="GLUCONOKINASE-RELATED"/>
    <property type="match status" value="1"/>
</dbReference>
<dbReference type="SUPFAM" id="SSF52540">
    <property type="entry name" value="P-loop containing nucleoside triphosphate hydrolases"/>
    <property type="match status" value="1"/>
</dbReference>
<dbReference type="InterPro" id="IPR006001">
    <property type="entry name" value="Therm_gnt_kin"/>
</dbReference>
<evidence type="ECO:0000256" key="9">
    <source>
        <dbReference type="RuleBase" id="RU363066"/>
    </source>
</evidence>
<dbReference type="GO" id="GO:0005737">
    <property type="term" value="C:cytoplasm"/>
    <property type="evidence" value="ECO:0007669"/>
    <property type="project" value="TreeGrafter"/>
</dbReference>
<dbReference type="InterPro" id="IPR027417">
    <property type="entry name" value="P-loop_NTPase"/>
</dbReference>
<dbReference type="CDD" id="cd02021">
    <property type="entry name" value="GntK"/>
    <property type="match status" value="1"/>
</dbReference>
<name>A0A168PH55_9GAMM</name>
<evidence type="ECO:0000256" key="4">
    <source>
        <dbReference type="ARBA" id="ARBA00022679"/>
    </source>
</evidence>
<protein>
    <recommendedName>
        <fullName evidence="3 9">Gluconokinase</fullName>
        <ecNumber evidence="3 9">2.7.1.12</ecNumber>
    </recommendedName>
</protein>
<keyword evidence="5 9" id="KW-0547">Nucleotide-binding</keyword>
<dbReference type="Pfam" id="PF13238">
    <property type="entry name" value="AAA_18"/>
    <property type="match status" value="1"/>
</dbReference>
<evidence type="ECO:0000256" key="1">
    <source>
        <dbReference type="ARBA" id="ARBA00004761"/>
    </source>
</evidence>
<reference evidence="10" key="1">
    <citation type="submission" date="2016-03" db="EMBL/GenBank/DDBJ databases">
        <title>Partial sequence of psychrophilic Colwellia sp.</title>
        <authorList>
            <person name="Pankowski J.A."/>
            <person name="Leong J.S."/>
            <person name="Nano F.E."/>
        </authorList>
    </citation>
    <scope>NUCLEOTIDE SEQUENCE</scope>
    <source>
        <strain evidence="10">C1</strain>
    </source>
</reference>
<evidence type="ECO:0000256" key="8">
    <source>
        <dbReference type="ARBA" id="ARBA00048090"/>
    </source>
</evidence>
<dbReference type="GO" id="GO:0005524">
    <property type="term" value="F:ATP binding"/>
    <property type="evidence" value="ECO:0007669"/>
    <property type="project" value="UniProtKB-KW"/>
</dbReference>
<evidence type="ECO:0000256" key="7">
    <source>
        <dbReference type="ARBA" id="ARBA00022840"/>
    </source>
</evidence>
<dbReference type="EC" id="2.7.1.12" evidence="3 9"/>